<sequence>MTKPTTARTCIVEAFLQLCQTLPCDKITVSQLTKKAGYNRSTFYAYFNNTDDLLKQLENELFQLVDTFLPHGLRIFRTGMPTAEERLLSQRFFKSNARILAMLLGQNGDPRFVHKMKNHIRKVLIQNLQLTTQQITPQLQLLIEFIINGHLQVLVYCYEHDSPLSPLDFWLKLRSFIDQPALLAAMTAKSDKSP</sequence>
<dbReference type="RefSeq" id="WP_021718783.1">
    <property type="nucleotide sequence ID" value="NZ_AP019004.1"/>
</dbReference>
<comment type="caution">
    <text evidence="4">The sequence shown here is derived from an EMBL/GenBank/DDBJ whole genome shotgun (WGS) entry which is preliminary data.</text>
</comment>
<dbReference type="Proteomes" id="UP000484547">
    <property type="component" value="Unassembled WGS sequence"/>
</dbReference>
<dbReference type="EMBL" id="WNBM01000004">
    <property type="protein sequence ID" value="MTT76097.1"/>
    <property type="molecule type" value="Genomic_DNA"/>
</dbReference>
<dbReference type="InterPro" id="IPR001647">
    <property type="entry name" value="HTH_TetR"/>
</dbReference>
<dbReference type="PANTHER" id="PTHR43479">
    <property type="entry name" value="ACREF/ENVCD OPERON REPRESSOR-RELATED"/>
    <property type="match status" value="1"/>
</dbReference>
<dbReference type="GeneID" id="49406162"/>
<dbReference type="Pfam" id="PF00440">
    <property type="entry name" value="TetR_N"/>
    <property type="match status" value="1"/>
</dbReference>
<dbReference type="InterPro" id="IPR039532">
    <property type="entry name" value="TetR_C_Firmicutes"/>
</dbReference>
<evidence type="ECO:0000313" key="5">
    <source>
        <dbReference type="EMBL" id="MTT76097.1"/>
    </source>
</evidence>
<keyword evidence="7" id="KW-1185">Reference proteome</keyword>
<name>A0A3G9GQG3_9FIRM</name>
<evidence type="ECO:0000256" key="2">
    <source>
        <dbReference type="PROSITE-ProRule" id="PRU00335"/>
    </source>
</evidence>
<feature type="domain" description="HTH tetR-type" evidence="3">
    <location>
        <begin position="5"/>
        <end position="65"/>
    </location>
</feature>
<dbReference type="Proteomes" id="UP000443070">
    <property type="component" value="Unassembled WGS sequence"/>
</dbReference>
<dbReference type="EMBL" id="WNBW01000004">
    <property type="protein sequence ID" value="MTU04161.1"/>
    <property type="molecule type" value="Genomic_DNA"/>
</dbReference>
<feature type="DNA-binding region" description="H-T-H motif" evidence="2">
    <location>
        <begin position="28"/>
        <end position="47"/>
    </location>
</feature>
<proteinExistence type="predicted"/>
<dbReference type="OrthoDB" id="9810250at2"/>
<dbReference type="InterPro" id="IPR009057">
    <property type="entry name" value="Homeodomain-like_sf"/>
</dbReference>
<organism evidence="4">
    <name type="scientific">Phascolarctobacterium faecium</name>
    <dbReference type="NCBI Taxonomy" id="33025"/>
    <lineage>
        <taxon>Bacteria</taxon>
        <taxon>Bacillati</taxon>
        <taxon>Bacillota</taxon>
        <taxon>Negativicutes</taxon>
        <taxon>Acidaminococcales</taxon>
        <taxon>Acidaminococcaceae</taxon>
        <taxon>Phascolarctobacterium</taxon>
    </lineage>
</organism>
<evidence type="ECO:0000313" key="6">
    <source>
        <dbReference type="EMBL" id="MTU04161.1"/>
    </source>
</evidence>
<protein>
    <submittedName>
        <fullName evidence="5">TetR family transcriptional regulator</fullName>
    </submittedName>
</protein>
<evidence type="ECO:0000256" key="1">
    <source>
        <dbReference type="ARBA" id="ARBA00023125"/>
    </source>
</evidence>
<reference evidence="7 8" key="2">
    <citation type="journal article" date="2019" name="Nat. Med.">
        <title>A library of human gut bacterial isolates paired with longitudinal multiomics data enables mechanistic microbiome research.</title>
        <authorList>
            <person name="Poyet M."/>
            <person name="Groussin M."/>
            <person name="Gibbons S.M."/>
            <person name="Avila-Pacheco J."/>
            <person name="Jiang X."/>
            <person name="Kearney S.M."/>
            <person name="Perrotta A.R."/>
            <person name="Berdy B."/>
            <person name="Zhao S."/>
            <person name="Lieberman T.D."/>
            <person name="Swanson P.K."/>
            <person name="Smith M."/>
            <person name="Roesemann S."/>
            <person name="Alexander J.E."/>
            <person name="Rich S.A."/>
            <person name="Livny J."/>
            <person name="Vlamakis H."/>
            <person name="Clish C."/>
            <person name="Bullock K."/>
            <person name="Deik A."/>
            <person name="Scott J."/>
            <person name="Pierce K.A."/>
            <person name="Xavier R.J."/>
            <person name="Alm E.J."/>
        </authorList>
    </citation>
    <scope>NUCLEOTIDE SEQUENCE [LARGE SCALE GENOMIC DNA]</scope>
    <source>
        <strain evidence="5 8">BIOML-A13</strain>
        <strain evidence="6 7">BIOML-A3</strain>
    </source>
</reference>
<reference evidence="4" key="1">
    <citation type="submission" date="2012-11" db="EMBL/GenBank/DDBJ databases">
        <title>Dependencies among metagenomic species, viruses, plasmids and units of genetic variation.</title>
        <authorList>
            <person name="Nielsen H.B."/>
            <person name="Almeida M."/>
            <person name="Juncker A.S."/>
            <person name="Rasmussen S."/>
            <person name="Li J."/>
            <person name="Sunagawa S."/>
            <person name="Plichta D."/>
            <person name="Gautier L."/>
            <person name="Le Chatelier E."/>
            <person name="Peletier E."/>
            <person name="Bonde I."/>
            <person name="Nielsen T."/>
            <person name="Manichanh C."/>
            <person name="Arumugam M."/>
            <person name="Batto J."/>
            <person name="Santos M.B.Q.D."/>
            <person name="Blom N."/>
            <person name="Borruel N."/>
            <person name="Burgdorf K.S."/>
            <person name="Boumezbeur F."/>
            <person name="Casellas F."/>
            <person name="Dore J."/>
            <person name="Guarner F."/>
            <person name="Hansen T."/>
            <person name="Hildebrand F."/>
            <person name="Kaas R.S."/>
            <person name="Kennedy S."/>
            <person name="Kristiansen K."/>
            <person name="Kultima J.R."/>
            <person name="Leonard P."/>
            <person name="Levenez F."/>
            <person name="Lund O."/>
            <person name="Moumen B."/>
            <person name="Le Paslier D."/>
            <person name="Pons N."/>
            <person name="Pedersen O."/>
            <person name="Prifti E."/>
            <person name="Qin J."/>
            <person name="Raes J."/>
            <person name="Tap J."/>
            <person name="Tims S."/>
            <person name="Ussery D.W."/>
            <person name="Yamada T."/>
            <person name="MetaHit consortium"/>
            <person name="Renault P."/>
            <person name="Sicheritz-Ponten T."/>
            <person name="Bork P."/>
            <person name="Wang J."/>
            <person name="Brunak S."/>
            <person name="Ehrlich S.D."/>
        </authorList>
    </citation>
    <scope>NUCLEOTIDE SEQUENCE [LARGE SCALE GENOMIC DNA]</scope>
</reference>
<evidence type="ECO:0000259" key="3">
    <source>
        <dbReference type="PROSITE" id="PS50977"/>
    </source>
</evidence>
<dbReference type="GO" id="GO:0003677">
    <property type="term" value="F:DNA binding"/>
    <property type="evidence" value="ECO:0007669"/>
    <property type="project" value="UniProtKB-UniRule"/>
</dbReference>
<accession>A0A3G9GQG3</accession>
<dbReference type="EMBL" id="CBDS010000100">
    <property type="protein sequence ID" value="CDB46870.1"/>
    <property type="molecule type" value="Genomic_DNA"/>
</dbReference>
<dbReference type="AlphaFoldDB" id="A0A3G9GQG3"/>
<keyword evidence="1 2" id="KW-0238">DNA-binding</keyword>
<dbReference type="PROSITE" id="PS50977">
    <property type="entry name" value="HTH_TETR_2"/>
    <property type="match status" value="1"/>
</dbReference>
<gene>
    <name evidence="4" type="ORF">BN533_01883</name>
    <name evidence="5" type="ORF">GMD11_07460</name>
    <name evidence="6" type="ORF">GMD18_07115</name>
</gene>
<evidence type="ECO:0000313" key="4">
    <source>
        <dbReference type="EMBL" id="CDB46870.1"/>
    </source>
</evidence>
<dbReference type="InterPro" id="IPR050624">
    <property type="entry name" value="HTH-type_Tx_Regulator"/>
</dbReference>
<dbReference type="SUPFAM" id="SSF46689">
    <property type="entry name" value="Homeodomain-like"/>
    <property type="match status" value="1"/>
</dbReference>
<dbReference type="Gene3D" id="1.10.357.10">
    <property type="entry name" value="Tetracycline Repressor, domain 2"/>
    <property type="match status" value="1"/>
</dbReference>
<evidence type="ECO:0000313" key="7">
    <source>
        <dbReference type="Proteomes" id="UP000443070"/>
    </source>
</evidence>
<accession>R6IC94</accession>
<dbReference type="Pfam" id="PF14278">
    <property type="entry name" value="TetR_C_8"/>
    <property type="match status" value="1"/>
</dbReference>
<dbReference type="PANTHER" id="PTHR43479:SF11">
    <property type="entry name" value="ACREF_ENVCD OPERON REPRESSOR-RELATED"/>
    <property type="match status" value="1"/>
</dbReference>
<evidence type="ECO:0000313" key="8">
    <source>
        <dbReference type="Proteomes" id="UP000484547"/>
    </source>
</evidence>